<dbReference type="AlphaFoldDB" id="A0A0P4WBG3"/>
<dbReference type="EMBL" id="GDRN01056054">
    <property type="protein sequence ID" value="JAI65876.1"/>
    <property type="molecule type" value="Transcribed_RNA"/>
</dbReference>
<dbReference type="GO" id="GO:0008250">
    <property type="term" value="C:oligosaccharyltransferase complex"/>
    <property type="evidence" value="ECO:0007669"/>
    <property type="project" value="UniProtKB-UniRule"/>
</dbReference>
<feature type="transmembrane region" description="Helical" evidence="6">
    <location>
        <begin position="25"/>
        <end position="51"/>
    </location>
</feature>
<dbReference type="InterPro" id="IPR021149">
    <property type="entry name" value="OligosaccharylTrfase_OST3/OST6"/>
</dbReference>
<keyword evidence="3 6" id="KW-0812">Transmembrane</keyword>
<dbReference type="InterPro" id="IPR042416">
    <property type="entry name" value="OSTC"/>
</dbReference>
<dbReference type="PANTHER" id="PTHR13160:SF4">
    <property type="entry name" value="OLIGOSACCHARYLTRANSFERASE COMPLEX SUBUNIT OSTC"/>
    <property type="match status" value="1"/>
</dbReference>
<evidence type="ECO:0000256" key="1">
    <source>
        <dbReference type="ARBA" id="ARBA00004141"/>
    </source>
</evidence>
<reference evidence="7" key="1">
    <citation type="submission" date="2015-09" db="EMBL/GenBank/DDBJ databases">
        <title>Scylla olivacea transcriptome.</title>
        <authorList>
            <person name="Ikhwanuddin M."/>
        </authorList>
    </citation>
    <scope>NUCLEOTIDE SEQUENCE</scope>
</reference>
<evidence type="ECO:0000256" key="3">
    <source>
        <dbReference type="ARBA" id="ARBA00022692"/>
    </source>
</evidence>
<keyword evidence="4 6" id="KW-1133">Transmembrane helix</keyword>
<organism evidence="7">
    <name type="scientific">Scylla olivacea</name>
    <name type="common">Orange mud crab</name>
    <name type="synonym">Cancer olivacea</name>
    <dbReference type="NCBI Taxonomy" id="85551"/>
    <lineage>
        <taxon>Eukaryota</taxon>
        <taxon>Metazoa</taxon>
        <taxon>Ecdysozoa</taxon>
        <taxon>Arthropoda</taxon>
        <taxon>Crustacea</taxon>
        <taxon>Multicrustacea</taxon>
        <taxon>Malacostraca</taxon>
        <taxon>Eumalacostraca</taxon>
        <taxon>Eucarida</taxon>
        <taxon>Decapoda</taxon>
        <taxon>Pleocyemata</taxon>
        <taxon>Brachyura</taxon>
        <taxon>Eubrachyura</taxon>
        <taxon>Portunoidea</taxon>
        <taxon>Portunidae</taxon>
        <taxon>Portuninae</taxon>
        <taxon>Scylla</taxon>
    </lineage>
</organism>
<proteinExistence type="inferred from homology"/>
<comment type="subcellular location">
    <subcellularLocation>
        <location evidence="1 6">Membrane</location>
        <topology evidence="1 6">Multi-pass membrane protein</topology>
    </subcellularLocation>
</comment>
<name>A0A0P4WBG3_SCYOL</name>
<evidence type="ECO:0000256" key="2">
    <source>
        <dbReference type="ARBA" id="ARBA00009376"/>
    </source>
</evidence>
<comment type="function">
    <text evidence="6">Specific component of the STT3A-containing form of the oligosaccharyl transferase (OST) complex that catalyzes the initial transfer of a defined glycan (Glc(3)Man(9)GlcNAc(2) in eukaryotes) from the lipid carrier dolichol-pyrophosphate to an asparagine residue within an Asn-X-Ser/Thr consensus motif in nascent polypeptide chains, the first step in protein N-glycosylation. N-glycosylation occurs cotranslationally and the complex associates with the Sec61 complex at the channel-forming translocon complex that mediates protein translocation across the endoplasmic reticulum (ER). All subunits are required for a maximal enzyme activity.</text>
</comment>
<evidence type="ECO:0000256" key="6">
    <source>
        <dbReference type="RuleBase" id="RU366060"/>
    </source>
</evidence>
<dbReference type="Pfam" id="PF04756">
    <property type="entry name" value="OST3_OST6"/>
    <property type="match status" value="1"/>
</dbReference>
<keyword evidence="5 6" id="KW-0472">Membrane</keyword>
<evidence type="ECO:0000256" key="4">
    <source>
        <dbReference type="ARBA" id="ARBA00022989"/>
    </source>
</evidence>
<accession>A0A0P4WBG3</accession>
<comment type="similarity">
    <text evidence="2 6">Belongs to the OSTC family.</text>
</comment>
<sequence>MLDFVYGLPFLVLELPRLKLKRPSWVTVPSPMTVFAFILLSYFLVTGGIIYDVIVEPPSVGSTTDEHGHSRPVAFMAYRVNGQYIMEGLASSFMFALGGIGFIVLDQTHSPSTPKLNRILLIIIGFACIIISAIACYAFMKIKLPGYLMS</sequence>
<evidence type="ECO:0000313" key="7">
    <source>
        <dbReference type="EMBL" id="JAI65876.1"/>
    </source>
</evidence>
<protein>
    <recommendedName>
        <fullName evidence="6">Oligosaccharyltransferase complex subunit</fullName>
    </recommendedName>
</protein>
<feature type="transmembrane region" description="Helical" evidence="6">
    <location>
        <begin position="84"/>
        <end position="105"/>
    </location>
</feature>
<evidence type="ECO:0000256" key="5">
    <source>
        <dbReference type="ARBA" id="ARBA00023136"/>
    </source>
</evidence>
<feature type="transmembrane region" description="Helical" evidence="6">
    <location>
        <begin position="117"/>
        <end position="140"/>
    </location>
</feature>
<dbReference type="PANTHER" id="PTHR13160">
    <property type="entry name" value="OLIGOSACCHARYLTRANSFERASE COMPLEX SUBUNIT OSTC"/>
    <property type="match status" value="1"/>
</dbReference>
<comment type="subunit">
    <text evidence="6">Component of the oligosaccharyltransferase (OST) complex.</text>
</comment>